<proteinExistence type="predicted"/>
<comment type="caution">
    <text evidence="2">The sequence shown here is derived from an EMBL/GenBank/DDBJ whole genome shotgun (WGS) entry which is preliminary data.</text>
</comment>
<organism evidence="2">
    <name type="scientific">Sesamum radiatum</name>
    <name type="common">Black benniseed</name>
    <dbReference type="NCBI Taxonomy" id="300843"/>
    <lineage>
        <taxon>Eukaryota</taxon>
        <taxon>Viridiplantae</taxon>
        <taxon>Streptophyta</taxon>
        <taxon>Embryophyta</taxon>
        <taxon>Tracheophyta</taxon>
        <taxon>Spermatophyta</taxon>
        <taxon>Magnoliopsida</taxon>
        <taxon>eudicotyledons</taxon>
        <taxon>Gunneridae</taxon>
        <taxon>Pentapetalae</taxon>
        <taxon>asterids</taxon>
        <taxon>lamiids</taxon>
        <taxon>Lamiales</taxon>
        <taxon>Pedaliaceae</taxon>
        <taxon>Sesamum</taxon>
    </lineage>
</organism>
<evidence type="ECO:0000259" key="1">
    <source>
        <dbReference type="Pfam" id="PF00078"/>
    </source>
</evidence>
<evidence type="ECO:0000313" key="2">
    <source>
        <dbReference type="EMBL" id="KAL0308981.1"/>
    </source>
</evidence>
<dbReference type="SUPFAM" id="SSF56672">
    <property type="entry name" value="DNA/RNA polymerases"/>
    <property type="match status" value="1"/>
</dbReference>
<dbReference type="InterPro" id="IPR053134">
    <property type="entry name" value="RNA-dir_DNA_polymerase"/>
</dbReference>
<dbReference type="InterPro" id="IPR043502">
    <property type="entry name" value="DNA/RNA_pol_sf"/>
</dbReference>
<accession>A0AAW2KTD5</accession>
<dbReference type="AlphaFoldDB" id="A0AAW2KTD5"/>
<feature type="domain" description="Reverse transcriptase" evidence="1">
    <location>
        <begin position="27"/>
        <end position="107"/>
    </location>
</feature>
<dbReference type="InterPro" id="IPR043128">
    <property type="entry name" value="Rev_trsase/Diguanyl_cyclase"/>
</dbReference>
<dbReference type="PANTHER" id="PTHR24559">
    <property type="entry name" value="TRANSPOSON TY3-I GAG-POL POLYPROTEIN"/>
    <property type="match status" value="1"/>
</dbReference>
<reference evidence="2" key="2">
    <citation type="journal article" date="2024" name="Plant">
        <title>Genomic evolution and insights into agronomic trait innovations of Sesamum species.</title>
        <authorList>
            <person name="Miao H."/>
            <person name="Wang L."/>
            <person name="Qu L."/>
            <person name="Liu H."/>
            <person name="Sun Y."/>
            <person name="Le M."/>
            <person name="Wang Q."/>
            <person name="Wei S."/>
            <person name="Zheng Y."/>
            <person name="Lin W."/>
            <person name="Duan Y."/>
            <person name="Cao H."/>
            <person name="Xiong S."/>
            <person name="Wang X."/>
            <person name="Wei L."/>
            <person name="Li C."/>
            <person name="Ma Q."/>
            <person name="Ju M."/>
            <person name="Zhao R."/>
            <person name="Li G."/>
            <person name="Mu C."/>
            <person name="Tian Q."/>
            <person name="Mei H."/>
            <person name="Zhang T."/>
            <person name="Gao T."/>
            <person name="Zhang H."/>
        </authorList>
    </citation>
    <scope>NUCLEOTIDE SEQUENCE</scope>
    <source>
        <strain evidence="2">G02</strain>
    </source>
</reference>
<protein>
    <recommendedName>
        <fullName evidence="1">Reverse transcriptase domain-containing protein</fullName>
    </recommendedName>
</protein>
<dbReference type="Pfam" id="PF00078">
    <property type="entry name" value="RVT_1"/>
    <property type="match status" value="1"/>
</dbReference>
<dbReference type="InterPro" id="IPR000477">
    <property type="entry name" value="RT_dom"/>
</dbReference>
<dbReference type="PANTHER" id="PTHR24559:SF439">
    <property type="entry name" value="RETROTRANSPOSON, UNCLASSIFIED-LIKE PROTEIN"/>
    <property type="match status" value="1"/>
</dbReference>
<sequence>MGKFECHYGPLSFTLHGWIIWIQPNTYGTGRRGIDGIRTPKGIYCYKVVPLGLKNTDATYQKTMQRIFDDMFHKNDECYIDDLVVNSKKRENHFHDLRMVFSTLKEISTKDEPF</sequence>
<dbReference type="Gene3D" id="3.30.70.270">
    <property type="match status" value="1"/>
</dbReference>
<dbReference type="EMBL" id="JACGWJ010000027">
    <property type="protein sequence ID" value="KAL0308981.1"/>
    <property type="molecule type" value="Genomic_DNA"/>
</dbReference>
<gene>
    <name evidence="2" type="ORF">Sradi_5840400</name>
</gene>
<reference evidence="2" key="1">
    <citation type="submission" date="2020-06" db="EMBL/GenBank/DDBJ databases">
        <authorList>
            <person name="Li T."/>
            <person name="Hu X."/>
            <person name="Zhang T."/>
            <person name="Song X."/>
            <person name="Zhang H."/>
            <person name="Dai N."/>
            <person name="Sheng W."/>
            <person name="Hou X."/>
            <person name="Wei L."/>
        </authorList>
    </citation>
    <scope>NUCLEOTIDE SEQUENCE</scope>
    <source>
        <strain evidence="2">G02</strain>
        <tissue evidence="2">Leaf</tissue>
    </source>
</reference>
<name>A0AAW2KTD5_SESRA</name>